<evidence type="ECO:0000259" key="1">
    <source>
        <dbReference type="Pfam" id="PF01022"/>
    </source>
</evidence>
<dbReference type="InterPro" id="IPR036390">
    <property type="entry name" value="WH_DNA-bd_sf"/>
</dbReference>
<dbReference type="EMBL" id="CP009516">
    <property type="protein sequence ID" value="AKB80269.1"/>
    <property type="molecule type" value="Genomic_DNA"/>
</dbReference>
<evidence type="ECO:0000313" key="4">
    <source>
        <dbReference type="Proteomes" id="UP000033101"/>
    </source>
</evidence>
<dbReference type="InterPro" id="IPR016490">
    <property type="entry name" value="Tscrpt_reg_HTH_AF0396-typ3"/>
</dbReference>
<reference evidence="3 4" key="1">
    <citation type="submission" date="2014-07" db="EMBL/GenBank/DDBJ databases">
        <title>Methanogenic archaea and the global carbon cycle.</title>
        <authorList>
            <person name="Henriksen J.R."/>
            <person name="Luke J."/>
            <person name="Reinhart S."/>
            <person name="Benedict M.N."/>
            <person name="Youngblut N.D."/>
            <person name="Metcalf M.E."/>
            <person name="Whitaker R.J."/>
            <person name="Metcalf W.W."/>
        </authorList>
    </citation>
    <scope>NUCLEOTIDE SEQUENCE [LARGE SCALE GENOMIC DNA]</scope>
    <source>
        <strain evidence="3 4">HB-1</strain>
    </source>
</reference>
<dbReference type="Pfam" id="PF01022">
    <property type="entry name" value="HTH_5"/>
    <property type="match status" value="1"/>
</dbReference>
<dbReference type="InterPro" id="IPR013561">
    <property type="entry name" value="FilR1_middle_dom"/>
</dbReference>
<dbReference type="PIRSF" id="PIRSF006692">
    <property type="entry name" value="TF_HTH_AF0396_prd"/>
    <property type="match status" value="1"/>
</dbReference>
<accession>A0A0E3SDV3</accession>
<feature type="domain" description="Methanogenesis regulatory protein FilR1 middle" evidence="2">
    <location>
        <begin position="148"/>
        <end position="276"/>
    </location>
</feature>
<sequence>MERTSEKDERYLSNIYLYLQSMNSSLLELIFFSEKRKDLLLFLNEGPKTIKEINMYLDASAVAVLPQLKKLREDSLVSKTGDIYSLLPLGIAVASRLQAMAGLLNVFGSSYEFWANHAVECIPASLRSRIEDLDNCTLSEPPDRTRLFEPHREFVERLAISKRINGISSIFHPLYPSLFLSFAKNGADISILVTRSVYERLKEEYQTEVREFLKLPNSCLYVCDEKIEFSHVITDSFLSLSLPFSDGTYDHKQDILCFTPTALQWGEDLFAYYRNRSEKVTEI</sequence>
<dbReference type="KEGG" id="mhor:MSHOH_3786"/>
<gene>
    <name evidence="3" type="ORF">MSHOH_3786</name>
</gene>
<dbReference type="SUPFAM" id="SSF46785">
    <property type="entry name" value="Winged helix' DNA-binding domain"/>
    <property type="match status" value="1"/>
</dbReference>
<feature type="domain" description="HTH arsR-type" evidence="1">
    <location>
        <begin position="34"/>
        <end position="79"/>
    </location>
</feature>
<dbReference type="CDD" id="cd00090">
    <property type="entry name" value="HTH_ARSR"/>
    <property type="match status" value="1"/>
</dbReference>
<organism evidence="3 4">
    <name type="scientific">Methanosarcina horonobensis HB-1 = JCM 15518</name>
    <dbReference type="NCBI Taxonomy" id="1434110"/>
    <lineage>
        <taxon>Archaea</taxon>
        <taxon>Methanobacteriati</taxon>
        <taxon>Methanobacteriota</taxon>
        <taxon>Stenosarchaea group</taxon>
        <taxon>Methanomicrobia</taxon>
        <taxon>Methanosarcinales</taxon>
        <taxon>Methanosarcinaceae</taxon>
        <taxon>Methanosarcina</taxon>
    </lineage>
</organism>
<dbReference type="InterPro" id="IPR011991">
    <property type="entry name" value="ArsR-like_HTH"/>
</dbReference>
<protein>
    <submittedName>
        <fullName evidence="3">Transcriptional regulator, ArsR family</fullName>
    </submittedName>
</protein>
<dbReference type="GO" id="GO:0003700">
    <property type="term" value="F:DNA-binding transcription factor activity"/>
    <property type="evidence" value="ECO:0007669"/>
    <property type="project" value="InterPro"/>
</dbReference>
<evidence type="ECO:0000313" key="3">
    <source>
        <dbReference type="EMBL" id="AKB80269.1"/>
    </source>
</evidence>
<keyword evidence="4" id="KW-1185">Reference proteome</keyword>
<dbReference type="AlphaFoldDB" id="A0A0E3SDV3"/>
<name>A0A0E3SDV3_9EURY</name>
<dbReference type="Pfam" id="PF08350">
    <property type="entry name" value="FilR1_middle"/>
    <property type="match status" value="1"/>
</dbReference>
<evidence type="ECO:0000259" key="2">
    <source>
        <dbReference type="Pfam" id="PF08350"/>
    </source>
</evidence>
<dbReference type="HOGENOM" id="CLU_062767_1_1_2"/>
<proteinExistence type="predicted"/>
<dbReference type="InterPro" id="IPR001845">
    <property type="entry name" value="HTH_ArsR_DNA-bd_dom"/>
</dbReference>
<dbReference type="Proteomes" id="UP000033101">
    <property type="component" value="Chromosome"/>
</dbReference>
<dbReference type="PATRIC" id="fig|1434110.4.peg.4835"/>